<evidence type="ECO:0000313" key="7">
    <source>
        <dbReference type="EMBL" id="KAA1398062.1"/>
    </source>
</evidence>
<keyword evidence="2 5" id="KW-0689">Ribosomal protein</keyword>
<dbReference type="SUPFAM" id="SSF52313">
    <property type="entry name" value="Ribosomal protein S2"/>
    <property type="match status" value="1"/>
</dbReference>
<sequence>MAVVTMRQLLESGVHFGHQTRRWNPKMKRFIFTERNGIYIIDLQQSLAYIDAGYEFVKNTVARGGTILFVGTKRQAQEPIEEQAKRVGMPFVNQRWLGGMLTNFQTMHQRLQRMKELEEIDFDDVAGSNRTKKELLGMSREYAKLSRTLGGIRDMGRTPSAVWIVDTKKEHLAVDEAKKLGIPIIAILDTNCDPDDVDFPIPGNDDAIRSVGLLTRVIADAVAEGLIARGGSKTGEEEPGAELGAEEPLADWERELLEQKDAAQTGAVSPVKADAAADETAVTVEDAAAETEAPVVEATEAVADEAPAEKAPAKKAPAAKKAAATDEAPAKKAAAKKAPAAKKAAATDEAPAKKAPAKKAAEKVDADAAE</sequence>
<feature type="compositionally biased region" description="Low complexity" evidence="6">
    <location>
        <begin position="336"/>
        <end position="349"/>
    </location>
</feature>
<dbReference type="Gene3D" id="3.40.50.10490">
    <property type="entry name" value="Glucose-6-phosphate isomerase like protein, domain 1"/>
    <property type="match status" value="1"/>
</dbReference>
<dbReference type="GO" id="GO:0003735">
    <property type="term" value="F:structural constituent of ribosome"/>
    <property type="evidence" value="ECO:0007669"/>
    <property type="project" value="InterPro"/>
</dbReference>
<dbReference type="GO" id="GO:0006412">
    <property type="term" value="P:translation"/>
    <property type="evidence" value="ECO:0007669"/>
    <property type="project" value="UniProtKB-UniRule"/>
</dbReference>
<reference evidence="7" key="1">
    <citation type="submission" date="2019-09" db="EMBL/GenBank/DDBJ databases">
        <authorList>
            <person name="Li J."/>
        </authorList>
    </citation>
    <scope>NUCLEOTIDE SEQUENCE [LARGE SCALE GENOMIC DNA]</scope>
    <source>
        <strain evidence="7">JCM 14732</strain>
    </source>
</reference>
<dbReference type="GO" id="GO:0022627">
    <property type="term" value="C:cytosolic small ribosomal subunit"/>
    <property type="evidence" value="ECO:0007669"/>
    <property type="project" value="TreeGrafter"/>
</dbReference>
<dbReference type="InterPro" id="IPR023591">
    <property type="entry name" value="Ribosomal_uS2_flav_dom_sf"/>
</dbReference>
<feature type="region of interest" description="Disordered" evidence="6">
    <location>
        <begin position="263"/>
        <end position="370"/>
    </location>
</feature>
<feature type="compositionally biased region" description="Low complexity" evidence="6">
    <location>
        <begin position="314"/>
        <end position="327"/>
    </location>
</feature>
<dbReference type="InterPro" id="IPR001865">
    <property type="entry name" value="Ribosomal_uS2"/>
</dbReference>
<dbReference type="Pfam" id="PF00318">
    <property type="entry name" value="Ribosomal_S2"/>
    <property type="match status" value="1"/>
</dbReference>
<feature type="compositionally biased region" description="Basic and acidic residues" evidence="6">
    <location>
        <begin position="359"/>
        <end position="370"/>
    </location>
</feature>
<comment type="similarity">
    <text evidence="1 5">Belongs to the universal ribosomal protein uS2 family.</text>
</comment>
<dbReference type="PRINTS" id="PR00395">
    <property type="entry name" value="RIBOSOMALS2"/>
</dbReference>
<dbReference type="PANTHER" id="PTHR12534:SF0">
    <property type="entry name" value="SMALL RIBOSOMAL SUBUNIT PROTEIN US2M"/>
    <property type="match status" value="1"/>
</dbReference>
<dbReference type="PROSITE" id="PS00962">
    <property type="entry name" value="RIBOSOMAL_S2_1"/>
    <property type="match status" value="1"/>
</dbReference>
<comment type="caution">
    <text evidence="7">The sequence shown here is derived from an EMBL/GenBank/DDBJ whole genome shotgun (WGS) entry which is preliminary data.</text>
</comment>
<name>A0A5M4FFI6_9ACTN</name>
<evidence type="ECO:0000256" key="6">
    <source>
        <dbReference type="SAM" id="MobiDB-lite"/>
    </source>
</evidence>
<dbReference type="AlphaFoldDB" id="A0A5M4FFI6"/>
<evidence type="ECO:0000256" key="2">
    <source>
        <dbReference type="ARBA" id="ARBA00022980"/>
    </source>
</evidence>
<gene>
    <name evidence="5 7" type="primary">rpsB</name>
    <name evidence="7" type="ORF">ESP70_012090</name>
</gene>
<dbReference type="NCBIfam" id="TIGR01011">
    <property type="entry name" value="rpsB_bact"/>
    <property type="match status" value="1"/>
</dbReference>
<dbReference type="RefSeq" id="WP_149689494.1">
    <property type="nucleotide sequence ID" value="NZ_SDPQ02000002.1"/>
</dbReference>
<dbReference type="CDD" id="cd01425">
    <property type="entry name" value="RPS2"/>
    <property type="match status" value="1"/>
</dbReference>
<dbReference type="PANTHER" id="PTHR12534">
    <property type="entry name" value="30S RIBOSOMAL PROTEIN S2 PROKARYOTIC AND ORGANELLAR"/>
    <property type="match status" value="1"/>
</dbReference>
<feature type="compositionally biased region" description="Low complexity" evidence="6">
    <location>
        <begin position="278"/>
        <end position="305"/>
    </location>
</feature>
<dbReference type="InterPro" id="IPR018130">
    <property type="entry name" value="Ribosomal_uS2_CS"/>
</dbReference>
<keyword evidence="3 5" id="KW-0687">Ribonucleoprotein</keyword>
<dbReference type="Gene3D" id="1.10.287.610">
    <property type="entry name" value="Helix hairpin bin"/>
    <property type="match status" value="1"/>
</dbReference>
<dbReference type="FunFam" id="1.10.287.610:FF:000001">
    <property type="entry name" value="30S ribosomal protein S2"/>
    <property type="match status" value="1"/>
</dbReference>
<accession>A0A5M4FFI6</accession>
<evidence type="ECO:0000256" key="3">
    <source>
        <dbReference type="ARBA" id="ARBA00023274"/>
    </source>
</evidence>
<dbReference type="OrthoDB" id="9808036at2"/>
<dbReference type="HAMAP" id="MF_00291_B">
    <property type="entry name" value="Ribosomal_uS2_B"/>
    <property type="match status" value="1"/>
</dbReference>
<dbReference type="Proteomes" id="UP000380867">
    <property type="component" value="Unassembled WGS sequence"/>
</dbReference>
<evidence type="ECO:0000256" key="5">
    <source>
        <dbReference type="HAMAP-Rule" id="MF_00291"/>
    </source>
</evidence>
<evidence type="ECO:0000256" key="4">
    <source>
        <dbReference type="ARBA" id="ARBA00035256"/>
    </source>
</evidence>
<proteinExistence type="inferred from homology"/>
<organism evidence="7 8">
    <name type="scientific">Aeromicrobium ginsengisoli</name>
    <dbReference type="NCBI Taxonomy" id="363867"/>
    <lineage>
        <taxon>Bacteria</taxon>
        <taxon>Bacillati</taxon>
        <taxon>Actinomycetota</taxon>
        <taxon>Actinomycetes</taxon>
        <taxon>Propionibacteriales</taxon>
        <taxon>Nocardioidaceae</taxon>
        <taxon>Aeromicrobium</taxon>
    </lineage>
</organism>
<keyword evidence="8" id="KW-1185">Reference proteome</keyword>
<evidence type="ECO:0000313" key="8">
    <source>
        <dbReference type="Proteomes" id="UP000380867"/>
    </source>
</evidence>
<dbReference type="InterPro" id="IPR005706">
    <property type="entry name" value="Ribosomal_uS2_bac/mit/plastid"/>
</dbReference>
<dbReference type="EMBL" id="SDPQ02000002">
    <property type="protein sequence ID" value="KAA1398062.1"/>
    <property type="molecule type" value="Genomic_DNA"/>
</dbReference>
<evidence type="ECO:0000256" key="1">
    <source>
        <dbReference type="ARBA" id="ARBA00006242"/>
    </source>
</evidence>
<protein>
    <recommendedName>
        <fullName evidence="4 5">Small ribosomal subunit protein uS2</fullName>
    </recommendedName>
</protein>